<evidence type="ECO:0008006" key="7">
    <source>
        <dbReference type="Google" id="ProtNLM"/>
    </source>
</evidence>
<dbReference type="Gene3D" id="3.40.50.1460">
    <property type="match status" value="1"/>
</dbReference>
<dbReference type="Pfam" id="PF24401">
    <property type="entry name" value="iHD-CE"/>
    <property type="match status" value="1"/>
</dbReference>
<feature type="region of interest" description="Disordered" evidence="1">
    <location>
        <begin position="487"/>
        <end position="509"/>
    </location>
</feature>
<evidence type="ECO:0000259" key="2">
    <source>
        <dbReference type="Pfam" id="PF00656"/>
    </source>
</evidence>
<dbReference type="InterPro" id="IPR056507">
    <property type="entry name" value="wHTH-HSP90_Na-assoc"/>
</dbReference>
<comment type="caution">
    <text evidence="5">The sequence shown here is derived from an EMBL/GenBank/DDBJ whole genome shotgun (WGS) entry which is preliminary data.</text>
</comment>
<dbReference type="InterPro" id="IPR056506">
    <property type="entry name" value="iHD-CE"/>
</dbReference>
<dbReference type="PRINTS" id="PR00775">
    <property type="entry name" value="HEATSHOCK90"/>
</dbReference>
<reference evidence="5 6" key="1">
    <citation type="submission" date="2013-12" db="EMBL/GenBank/DDBJ databases">
        <title>Annotated genome of Streptomyces scopuliridis.</title>
        <authorList>
            <person name="Olson J.B."/>
        </authorList>
    </citation>
    <scope>NUCLEOTIDE SEQUENCE [LARGE SCALE GENOMIC DNA]</scope>
    <source>
        <strain evidence="5 6">RB72</strain>
    </source>
</reference>
<proteinExistence type="predicted"/>
<organism evidence="5 6">
    <name type="scientific">Streptomyces scopuliridis RB72</name>
    <dbReference type="NCBI Taxonomy" id="1440053"/>
    <lineage>
        <taxon>Bacteria</taxon>
        <taxon>Bacillati</taxon>
        <taxon>Actinomycetota</taxon>
        <taxon>Actinomycetes</taxon>
        <taxon>Kitasatosporales</taxon>
        <taxon>Streptomycetaceae</taxon>
        <taxon>Streptomyces</taxon>
    </lineage>
</organism>
<feature type="domain" description="wHTH-Hsp90 Na associated" evidence="4">
    <location>
        <begin position="1342"/>
        <end position="1375"/>
    </location>
</feature>
<dbReference type="PANTHER" id="PTHR22576:SF37">
    <property type="entry name" value="MUCOSA-ASSOCIATED LYMPHOID TISSUE LYMPHOMA TRANSLOCATION PROTEIN 1"/>
    <property type="match status" value="1"/>
</dbReference>
<dbReference type="GO" id="GO:0004197">
    <property type="term" value="F:cysteine-type endopeptidase activity"/>
    <property type="evidence" value="ECO:0007669"/>
    <property type="project" value="InterPro"/>
</dbReference>
<dbReference type="InterPro" id="IPR029030">
    <property type="entry name" value="Caspase-like_dom_sf"/>
</dbReference>
<accession>A0A2T7TGP2</accession>
<sequence length="1581" mass="175627">MPRSMPRHKALLIGASEYDDETIRSLPFVRDDLQRLEGALSDRGFRPVEIAESQRGITPNAVNRHVLRFLREAGRGDTLFIMLSGHGVHFDGRDYLVPEDAYYESEPFAESCVEIGWQKELEDSPAGQVVFLIDACREGSARRTKSPTRMPGWERPKIAATLRRKVAYVYACSKAQYALYVDESEAVLPQHADAAGTQPKDSFSLFSRAVADVVSQVPHTLHMGEFLDEVQRRVTALHTAYGKTPPVQRIRAETDIPWQEFTVLPGPARDAAEHPWVRSTATHPVWERTAPGPAREALKDVCATLAARLAEGYDTAAATLRDDPWHDAELAKRAQDRLGFLTGRLAAGTELSPTEGALTVLLPLIGQAFWTHEAAQRAAVVTAGPADQSTPERDRFGKFAQGFPRLQRRLRTLEQRGVADGSAERIRWWLFHRWLIRQPELYASQTLKTLLGPPPGGPECPEWVTDALSGERFMRFLQELRAAPFAVPRHTAGRTGEPDRSDRTDQRDSDYDVIAASTRDEHEVRESLVASLAKAAQAFAVDPVDLPEILVEHIGISDSVNLGDLLTTIRGSDWRTSGLGRSLNAVCEHPAVQIALREHAHRVDGLLRDINRTSALAPLRSLPPYADADRVRLSGNTPTHLADGIRFQLAEDRVQELLMGEELYGERELAIRELYQNALDAVRYRDRRTEYLRRTDGTPPEWDGLIEFVQKADTLGRPYLECRDNGVGMGLDELRNVFSQGGARFVDLPEYIEEQTAWAELGEPRIELHPNSRFGIGVLSYFMLADEIEVTTCRMGRDGRPGNKYVVKIAGPGNLFRVDDLGPGTDSGTTVRLLLTDHKERVSCVDTLQRVLWLAPYRTRAEHGSRRHEWEPGQLSVSGPELSWMDDSEMFLRSGACYPSEDPDVWWVDGTGRFLADGLLAATNTLTSTSTGESYGTVVNLREQHQPELSVDRKTIRSNDGSHVSALLSGALPSLFSTALPLLTPDWLVEVGLSSIRFADEVAERARTSGVSWPVGDTERPFDALGFFRPDQMLLPLVSGQYPAAPETHGMSYLRTIPAPVLRWRLLTLYQAGLGDALTDAALSSPALPCARPSDHLLLAADGLYTTLNWARRYKEWLAGPDNTQNFVSASRFVLDSGMLSAYEMTKWRDPEQVVTLDDTFQLVQQAELTAGDVAERLTALGYQVVPPTGSEEVGPEDLALLRPLGRADDSWLEPGSELSVAQLCFSAALAERSTREAADRLRELGFTVPSEYPNSDAWTAEDREVLQRLWALHADPVPADRAQEITYAQLISVARASGATTQAVVDLLRDTGFSVPSYDTPEQTFHDDEWALLVYNDIPLNVDRQVPLPHAVGVAHRTGQTLEEVAVRLRALGFEMPELPADGASLSKQDVNFLYARYERSSSRAWPEPDRPLGLSAIAERASRSTLSMTETAARLSSLGYHCAPDQSLLARLQEHDLDALRWTLPDEDDQTVISPTQLYSVAEHLGRHPEEVAQSLTDFGYNVAEIPDTWHQERKAEADLIDALSRGEEPIVDIRYEVEISLPTLATVAMRLRLPFRTVALKATALGMRHEAETWFAAG</sequence>
<dbReference type="PANTHER" id="PTHR22576">
    <property type="entry name" value="MUCOSA ASSOCIATED LYMPHOID TISSUE LYMPHOMA TRANSLOCATION PROTEIN 1/PARACASPASE"/>
    <property type="match status" value="1"/>
</dbReference>
<protein>
    <recommendedName>
        <fullName evidence="7">Peptidase C14 caspase catalytic subunit p20</fullName>
    </recommendedName>
</protein>
<dbReference type="STRING" id="1440053.GCA_000718095_04310"/>
<evidence type="ECO:0000259" key="4">
    <source>
        <dbReference type="Pfam" id="PF24410"/>
    </source>
</evidence>
<keyword evidence="6" id="KW-1185">Reference proteome</keyword>
<feature type="domain" description="iHD-CE" evidence="3">
    <location>
        <begin position="276"/>
        <end position="632"/>
    </location>
</feature>
<dbReference type="Proteomes" id="UP000245992">
    <property type="component" value="Unassembled WGS sequence"/>
</dbReference>
<dbReference type="InterPro" id="IPR011600">
    <property type="entry name" value="Pept_C14_caspase"/>
</dbReference>
<dbReference type="InterPro" id="IPR036890">
    <property type="entry name" value="HATPase_C_sf"/>
</dbReference>
<feature type="domain" description="wHTH-Hsp90 Na associated" evidence="4">
    <location>
        <begin position="1194"/>
        <end position="1247"/>
    </location>
</feature>
<feature type="domain" description="Peptidase C14 caspase" evidence="2">
    <location>
        <begin position="7"/>
        <end position="245"/>
    </location>
</feature>
<evidence type="ECO:0000313" key="6">
    <source>
        <dbReference type="Proteomes" id="UP000245992"/>
    </source>
</evidence>
<evidence type="ECO:0000313" key="5">
    <source>
        <dbReference type="EMBL" id="PVE14268.1"/>
    </source>
</evidence>
<dbReference type="Pfam" id="PF24410">
    <property type="entry name" value="wHTH-HSP90_Na-assoc"/>
    <property type="match status" value="2"/>
</dbReference>
<dbReference type="GO" id="GO:0006508">
    <property type="term" value="P:proteolysis"/>
    <property type="evidence" value="ECO:0007669"/>
    <property type="project" value="InterPro"/>
</dbReference>
<dbReference type="InterPro" id="IPR052039">
    <property type="entry name" value="Caspase-related_regulators"/>
</dbReference>
<dbReference type="InterPro" id="IPR020575">
    <property type="entry name" value="Hsp90_N"/>
</dbReference>
<feature type="compositionally biased region" description="Basic and acidic residues" evidence="1">
    <location>
        <begin position="496"/>
        <end position="509"/>
    </location>
</feature>
<evidence type="ECO:0000256" key="1">
    <source>
        <dbReference type="SAM" id="MobiDB-lite"/>
    </source>
</evidence>
<name>A0A2T7TGP2_9ACTN</name>
<dbReference type="SUPFAM" id="SSF52129">
    <property type="entry name" value="Caspase-like"/>
    <property type="match status" value="1"/>
</dbReference>
<evidence type="ECO:0000259" key="3">
    <source>
        <dbReference type="Pfam" id="PF24401"/>
    </source>
</evidence>
<dbReference type="OrthoDB" id="9802640at2"/>
<dbReference type="Pfam" id="PF00656">
    <property type="entry name" value="Peptidase_C14"/>
    <property type="match status" value="1"/>
</dbReference>
<dbReference type="EMBL" id="AZSP01000002">
    <property type="protein sequence ID" value="PVE14268.1"/>
    <property type="molecule type" value="Genomic_DNA"/>
</dbReference>
<dbReference type="Gene3D" id="3.30.565.10">
    <property type="entry name" value="Histidine kinase-like ATPase, C-terminal domain"/>
    <property type="match status" value="1"/>
</dbReference>
<gene>
    <name evidence="5" type="ORF">Y717_00745</name>
</gene>
<dbReference type="SUPFAM" id="SSF55874">
    <property type="entry name" value="ATPase domain of HSP90 chaperone/DNA topoisomerase II/histidine kinase"/>
    <property type="match status" value="1"/>
</dbReference>